<dbReference type="Pfam" id="PF00892">
    <property type="entry name" value="EamA"/>
    <property type="match status" value="2"/>
</dbReference>
<dbReference type="Proteomes" id="UP000315395">
    <property type="component" value="Chromosome"/>
</dbReference>
<feature type="transmembrane region" description="Helical" evidence="6">
    <location>
        <begin position="154"/>
        <end position="176"/>
    </location>
</feature>
<feature type="transmembrane region" description="Helical" evidence="6">
    <location>
        <begin position="130"/>
        <end position="148"/>
    </location>
</feature>
<proteinExistence type="inferred from homology"/>
<evidence type="ECO:0000256" key="5">
    <source>
        <dbReference type="ARBA" id="ARBA00023136"/>
    </source>
</evidence>
<dbReference type="OrthoDB" id="5242975at2"/>
<name>A0A516G9J2_9MICO</name>
<feature type="transmembrane region" description="Helical" evidence="6">
    <location>
        <begin position="188"/>
        <end position="209"/>
    </location>
</feature>
<comment type="subcellular location">
    <subcellularLocation>
        <location evidence="1">Membrane</location>
        <topology evidence="1">Multi-pass membrane protein</topology>
    </subcellularLocation>
</comment>
<keyword evidence="5 6" id="KW-0472">Membrane</keyword>
<evidence type="ECO:0000259" key="7">
    <source>
        <dbReference type="Pfam" id="PF00892"/>
    </source>
</evidence>
<feature type="transmembrane region" description="Helical" evidence="6">
    <location>
        <begin position="215"/>
        <end position="238"/>
    </location>
</feature>
<evidence type="ECO:0000313" key="9">
    <source>
        <dbReference type="Proteomes" id="UP000315395"/>
    </source>
</evidence>
<keyword evidence="9" id="KW-1185">Reference proteome</keyword>
<feature type="transmembrane region" description="Helical" evidence="6">
    <location>
        <begin position="76"/>
        <end position="95"/>
    </location>
</feature>
<feature type="domain" description="EamA" evidence="7">
    <location>
        <begin position="157"/>
        <end position="289"/>
    </location>
</feature>
<dbReference type="InterPro" id="IPR037185">
    <property type="entry name" value="EmrE-like"/>
</dbReference>
<dbReference type="PANTHER" id="PTHR32322:SF9">
    <property type="entry name" value="AMINO-ACID METABOLITE EFFLUX PUMP-RELATED"/>
    <property type="match status" value="1"/>
</dbReference>
<evidence type="ECO:0000256" key="2">
    <source>
        <dbReference type="ARBA" id="ARBA00007362"/>
    </source>
</evidence>
<keyword evidence="4 6" id="KW-1133">Transmembrane helix</keyword>
<evidence type="ECO:0000256" key="1">
    <source>
        <dbReference type="ARBA" id="ARBA00004141"/>
    </source>
</evidence>
<dbReference type="KEGG" id="orz:FNH13_07395"/>
<feature type="transmembrane region" description="Helical" evidence="6">
    <location>
        <begin position="17"/>
        <end position="34"/>
    </location>
</feature>
<dbReference type="SUPFAM" id="SSF103481">
    <property type="entry name" value="Multidrug resistance efflux transporter EmrE"/>
    <property type="match status" value="2"/>
</dbReference>
<evidence type="ECO:0000256" key="3">
    <source>
        <dbReference type="ARBA" id="ARBA00022692"/>
    </source>
</evidence>
<dbReference type="AlphaFoldDB" id="A0A516G9J2"/>
<comment type="similarity">
    <text evidence="2">Belongs to the EamA transporter family.</text>
</comment>
<dbReference type="EMBL" id="CP041616">
    <property type="protein sequence ID" value="QDO88188.1"/>
    <property type="molecule type" value="Genomic_DNA"/>
</dbReference>
<gene>
    <name evidence="8" type="ORF">FNH13_07395</name>
</gene>
<evidence type="ECO:0000256" key="4">
    <source>
        <dbReference type="ARBA" id="ARBA00022989"/>
    </source>
</evidence>
<feature type="transmembrane region" description="Helical" evidence="6">
    <location>
        <begin position="46"/>
        <end position="64"/>
    </location>
</feature>
<dbReference type="PANTHER" id="PTHR32322">
    <property type="entry name" value="INNER MEMBRANE TRANSPORTER"/>
    <property type="match status" value="1"/>
</dbReference>
<feature type="domain" description="EamA" evidence="7">
    <location>
        <begin position="19"/>
        <end position="145"/>
    </location>
</feature>
<feature type="transmembrane region" description="Helical" evidence="6">
    <location>
        <begin position="250"/>
        <end position="268"/>
    </location>
</feature>
<dbReference type="RefSeq" id="WP_143782863.1">
    <property type="nucleotide sequence ID" value="NZ_CP041616.1"/>
</dbReference>
<reference evidence="8 9" key="1">
    <citation type="submission" date="2019-07" db="EMBL/GenBank/DDBJ databases">
        <title>complete genome sequencing of Ornithinimicrobium sp. H23M54.</title>
        <authorList>
            <person name="Bae J.-W."/>
            <person name="Lee S.-Y."/>
        </authorList>
    </citation>
    <scope>NUCLEOTIDE SEQUENCE [LARGE SCALE GENOMIC DNA]</scope>
    <source>
        <strain evidence="8 9">H23M54</strain>
    </source>
</reference>
<sequence length="295" mass="30608">MTAPAAPEPVALTGRDWGMLVAVALMWASSYLFIKIGLEDFPPATIAWLRIALGALALTLVPAARAPLRHREDWRLTAILGVVWMAVPFVLFTLAQQHIASALAGMINGAAPLFTAAVAAVWWRRSPDRRLLIGLAVGFVGVVALGVPNVDGSASLTGILMVLAATLLYAIAFNISGHLQARNGALAVIWRAQLVALVVVAPFGVPGLLDSTPTVGGWAAMIALGALGTGLAFVMFVTLVGRIGASRASITNYLIPVVALALGAGLVGERVAPLSMLGIVLALAGAYVANSRRRT</sequence>
<feature type="transmembrane region" description="Helical" evidence="6">
    <location>
        <begin position="274"/>
        <end position="290"/>
    </location>
</feature>
<organism evidence="8 9">
    <name type="scientific">Ornithinimicrobium ciconiae</name>
    <dbReference type="NCBI Taxonomy" id="2594265"/>
    <lineage>
        <taxon>Bacteria</taxon>
        <taxon>Bacillati</taxon>
        <taxon>Actinomycetota</taxon>
        <taxon>Actinomycetes</taxon>
        <taxon>Micrococcales</taxon>
        <taxon>Ornithinimicrobiaceae</taxon>
        <taxon>Ornithinimicrobium</taxon>
    </lineage>
</organism>
<feature type="transmembrane region" description="Helical" evidence="6">
    <location>
        <begin position="101"/>
        <end position="123"/>
    </location>
</feature>
<dbReference type="InterPro" id="IPR050638">
    <property type="entry name" value="AA-Vitamin_Transporters"/>
</dbReference>
<evidence type="ECO:0000313" key="8">
    <source>
        <dbReference type="EMBL" id="QDO88188.1"/>
    </source>
</evidence>
<protein>
    <submittedName>
        <fullName evidence="8">EamA family transporter</fullName>
    </submittedName>
</protein>
<keyword evidence="3 6" id="KW-0812">Transmembrane</keyword>
<accession>A0A516G9J2</accession>
<evidence type="ECO:0000256" key="6">
    <source>
        <dbReference type="SAM" id="Phobius"/>
    </source>
</evidence>
<dbReference type="InterPro" id="IPR000620">
    <property type="entry name" value="EamA_dom"/>
</dbReference>
<dbReference type="GO" id="GO:0016020">
    <property type="term" value="C:membrane"/>
    <property type="evidence" value="ECO:0007669"/>
    <property type="project" value="UniProtKB-SubCell"/>
</dbReference>